<evidence type="ECO:0000259" key="1">
    <source>
        <dbReference type="PROSITE" id="PS51384"/>
    </source>
</evidence>
<sequence length="278" mass="29936">MVRTNMTAVRSKPVTTTLVTLEVLRSERISPSFARVSLGGRDIEHFVPMGYDQWFRLFIPITDPESLGWVPSKLDTLSYLKYLTHAKTERPVLRNYTVRAYRPDGPLGPELDIDFVLHGSAADGTAGPAASWAETCSPGDVVAILDEGIAFRAEPEPGRVLLVGDETALPAIAGILASLPGTTTGRALIEIPAEGDQQVLEGPDGVEVTWVVRDDVHHTPGRAVLAAAQALPSPAAGTYAWVAGEQTLPVALRRHLVRGGAGKDDVTFSGYWKASRRH</sequence>
<dbReference type="InterPro" id="IPR039374">
    <property type="entry name" value="SIP_fam"/>
</dbReference>
<dbReference type="CDD" id="cd06193">
    <property type="entry name" value="siderophore_interacting"/>
    <property type="match status" value="1"/>
</dbReference>
<dbReference type="GO" id="GO:0016491">
    <property type="term" value="F:oxidoreductase activity"/>
    <property type="evidence" value="ECO:0007669"/>
    <property type="project" value="InterPro"/>
</dbReference>
<dbReference type="EMBL" id="CACRYJ010000024">
    <property type="protein sequence ID" value="VZO36506.1"/>
    <property type="molecule type" value="Genomic_DNA"/>
</dbReference>
<dbReference type="InterPro" id="IPR017938">
    <property type="entry name" value="Riboflavin_synthase-like_b-brl"/>
</dbReference>
<dbReference type="Gene3D" id="2.40.30.10">
    <property type="entry name" value="Translation factors"/>
    <property type="match status" value="1"/>
</dbReference>
<protein>
    <submittedName>
        <fullName evidence="2">Vibriobactin utilization protein ViuB</fullName>
    </submittedName>
</protein>
<feature type="domain" description="FAD-binding FR-type" evidence="1">
    <location>
        <begin position="16"/>
        <end position="154"/>
    </location>
</feature>
<name>A0A7M4DHV9_9MICO</name>
<dbReference type="PANTHER" id="PTHR30157:SF0">
    <property type="entry name" value="NADPH-DEPENDENT FERRIC-CHELATE REDUCTASE"/>
    <property type="match status" value="1"/>
</dbReference>
<dbReference type="PROSITE" id="PS51384">
    <property type="entry name" value="FAD_FR"/>
    <property type="match status" value="1"/>
</dbReference>
<dbReference type="InterPro" id="IPR039261">
    <property type="entry name" value="FNR_nucleotide-bd"/>
</dbReference>
<dbReference type="RefSeq" id="WP_231955150.1">
    <property type="nucleotide sequence ID" value="NZ_CACRYJ010000024.1"/>
</dbReference>
<dbReference type="PANTHER" id="PTHR30157">
    <property type="entry name" value="FERRIC REDUCTASE, NADPH-DEPENDENT"/>
    <property type="match status" value="1"/>
</dbReference>
<keyword evidence="3" id="KW-1185">Reference proteome</keyword>
<dbReference type="Gene3D" id="3.40.50.80">
    <property type="entry name" value="Nucleotide-binding domain of ferredoxin-NADP reductase (FNR) module"/>
    <property type="match status" value="1"/>
</dbReference>
<dbReference type="Proteomes" id="UP000419743">
    <property type="component" value="Unassembled WGS sequence"/>
</dbReference>
<dbReference type="SUPFAM" id="SSF63380">
    <property type="entry name" value="Riboflavin synthase domain-like"/>
    <property type="match status" value="1"/>
</dbReference>
<reference evidence="2 3" key="1">
    <citation type="submission" date="2019-11" db="EMBL/GenBank/DDBJ databases">
        <authorList>
            <person name="Criscuolo A."/>
        </authorList>
    </citation>
    <scope>NUCLEOTIDE SEQUENCE [LARGE SCALE GENOMIC DNA]</scope>
    <source>
        <strain evidence="2">CIP111667</strain>
    </source>
</reference>
<dbReference type="InterPro" id="IPR017927">
    <property type="entry name" value="FAD-bd_FR_type"/>
</dbReference>
<dbReference type="Pfam" id="PF04954">
    <property type="entry name" value="SIP"/>
    <property type="match status" value="1"/>
</dbReference>
<evidence type="ECO:0000313" key="2">
    <source>
        <dbReference type="EMBL" id="VZO36506.1"/>
    </source>
</evidence>
<organism evidence="2 3">
    <name type="scientific">Occultella aeris</name>
    <dbReference type="NCBI Taxonomy" id="2761496"/>
    <lineage>
        <taxon>Bacteria</taxon>
        <taxon>Bacillati</taxon>
        <taxon>Actinomycetota</taxon>
        <taxon>Actinomycetes</taxon>
        <taxon>Micrococcales</taxon>
        <taxon>Ruaniaceae</taxon>
        <taxon>Occultella</taxon>
    </lineage>
</organism>
<dbReference type="InterPro" id="IPR013113">
    <property type="entry name" value="SIP_FAD-bd"/>
</dbReference>
<comment type="caution">
    <text evidence="2">The sequence shown here is derived from an EMBL/GenBank/DDBJ whole genome shotgun (WGS) entry which is preliminary data.</text>
</comment>
<proteinExistence type="predicted"/>
<gene>
    <name evidence="2" type="primary">viuB_3</name>
    <name evidence="2" type="ORF">HALOF300_01710</name>
</gene>
<evidence type="ECO:0000313" key="3">
    <source>
        <dbReference type="Proteomes" id="UP000419743"/>
    </source>
</evidence>
<dbReference type="Pfam" id="PF08021">
    <property type="entry name" value="FAD_binding_9"/>
    <property type="match status" value="1"/>
</dbReference>
<accession>A0A7M4DHV9</accession>
<dbReference type="InterPro" id="IPR007037">
    <property type="entry name" value="SIP_rossman_dom"/>
</dbReference>
<dbReference type="AlphaFoldDB" id="A0A7M4DHV9"/>